<dbReference type="InterPro" id="IPR011893">
    <property type="entry name" value="Selenoprotein_Rdx-typ"/>
</dbReference>
<dbReference type="OrthoDB" id="60822at2759"/>
<gene>
    <name evidence="3" type="ORF">PISL3812_07435</name>
</gene>
<feature type="region of interest" description="Disordered" evidence="2">
    <location>
        <begin position="144"/>
        <end position="186"/>
    </location>
</feature>
<feature type="compositionally biased region" description="Polar residues" evidence="2">
    <location>
        <begin position="171"/>
        <end position="186"/>
    </location>
</feature>
<dbReference type="Gene3D" id="3.40.30.10">
    <property type="entry name" value="Glutaredoxin"/>
    <property type="match status" value="1"/>
</dbReference>
<dbReference type="NCBIfam" id="TIGR02174">
    <property type="entry name" value="CXXU_selWTH"/>
    <property type="match status" value="1"/>
</dbReference>
<protein>
    <submittedName>
        <fullName evidence="3">Uncharacterized protein</fullName>
    </submittedName>
</protein>
<evidence type="ECO:0000256" key="1">
    <source>
        <dbReference type="ARBA" id="ARBA00023284"/>
    </source>
</evidence>
<dbReference type="EMBL" id="CVMT01000007">
    <property type="protein sequence ID" value="CRG90391.1"/>
    <property type="molecule type" value="Genomic_DNA"/>
</dbReference>
<feature type="region of interest" description="Disordered" evidence="2">
    <location>
        <begin position="1"/>
        <end position="30"/>
    </location>
</feature>
<reference evidence="3 4" key="1">
    <citation type="submission" date="2015-04" db="EMBL/GenBank/DDBJ databases">
        <authorList>
            <person name="Syromyatnikov M.Y."/>
            <person name="Popov V.N."/>
        </authorList>
    </citation>
    <scope>NUCLEOTIDE SEQUENCE [LARGE SCALE GENOMIC DNA]</scope>
    <source>
        <strain evidence="3">WF-38-12</strain>
    </source>
</reference>
<dbReference type="PANTHER" id="PTHR36417:SF2">
    <property type="entry name" value="SELENOPROTEIN DOMAIN PROTEIN (AFU_ORTHOLOGUE AFUA_1G05220)"/>
    <property type="match status" value="1"/>
</dbReference>
<keyword evidence="4" id="KW-1185">Reference proteome</keyword>
<accession>A0A0U1M5S5</accession>
<evidence type="ECO:0000313" key="3">
    <source>
        <dbReference type="EMBL" id="CRG90391.1"/>
    </source>
</evidence>
<dbReference type="PANTHER" id="PTHR36417">
    <property type="entry name" value="SELENOPROTEIN DOMAIN PROTEIN (AFU_ORTHOLOGUE AFUA_1G05220)"/>
    <property type="match status" value="1"/>
</dbReference>
<evidence type="ECO:0000256" key="2">
    <source>
        <dbReference type="SAM" id="MobiDB-lite"/>
    </source>
</evidence>
<name>A0A0U1M5S5_TALIS</name>
<dbReference type="AlphaFoldDB" id="A0A0U1M5S5"/>
<dbReference type="InterPro" id="IPR036249">
    <property type="entry name" value="Thioredoxin-like_sf"/>
</dbReference>
<evidence type="ECO:0000313" key="4">
    <source>
        <dbReference type="Proteomes" id="UP000054383"/>
    </source>
</evidence>
<dbReference type="Pfam" id="PF10262">
    <property type="entry name" value="Rdx"/>
    <property type="match status" value="1"/>
</dbReference>
<feature type="compositionally biased region" description="Polar residues" evidence="2">
    <location>
        <begin position="1"/>
        <end position="10"/>
    </location>
</feature>
<organism evidence="3 4">
    <name type="scientific">Talaromyces islandicus</name>
    <name type="common">Penicillium islandicum</name>
    <dbReference type="NCBI Taxonomy" id="28573"/>
    <lineage>
        <taxon>Eukaryota</taxon>
        <taxon>Fungi</taxon>
        <taxon>Dikarya</taxon>
        <taxon>Ascomycota</taxon>
        <taxon>Pezizomycotina</taxon>
        <taxon>Eurotiomycetes</taxon>
        <taxon>Eurotiomycetidae</taxon>
        <taxon>Eurotiales</taxon>
        <taxon>Trichocomaceae</taxon>
        <taxon>Talaromyces</taxon>
        <taxon>Talaromyces sect. Islandici</taxon>
    </lineage>
</organism>
<dbReference type="SUPFAM" id="SSF52833">
    <property type="entry name" value="Thioredoxin-like"/>
    <property type="match status" value="1"/>
</dbReference>
<dbReference type="Proteomes" id="UP000054383">
    <property type="component" value="Unassembled WGS sequence"/>
</dbReference>
<sequence length="186" mass="20157">MTEQHQQHQPPTDKAKENPNPSEKVTGSSQVHLPRITIKFCTQCKWMLRAAYFGQELLSTFGTSLGEVSLIPTTGGVFTVTMFHASSPSSITGGEDAVTISETLLWDRKTHGGFPEVKQLKSLVRNIIDPSRDLGHVDRALKASKTADAAASTDAPKGTLETDQGKDQSKVDTNQGSQKDACQDCQ</sequence>
<keyword evidence="1" id="KW-0676">Redox-active center</keyword>
<feature type="compositionally biased region" description="Polar residues" evidence="2">
    <location>
        <begin position="19"/>
        <end position="30"/>
    </location>
</feature>
<proteinExistence type="predicted"/>
<feature type="compositionally biased region" description="Low complexity" evidence="2">
    <location>
        <begin position="144"/>
        <end position="155"/>
    </location>
</feature>